<name>A0ABN4FHP0_9GAMM</name>
<reference evidence="1 2" key="1">
    <citation type="journal article" date="2015" name="Genome Announc.">
        <title>Thirty-Two Complete Genome Assemblies of Nine Yersinia Species, Including Y. pestis, Y. pseudotuberculosis, and Y. enterocolitica.</title>
        <authorList>
            <person name="Johnson S.L."/>
            <person name="Daligault H.E."/>
            <person name="Davenport K.W."/>
            <person name="Jaissle J."/>
            <person name="Frey K.G."/>
            <person name="Ladner J.T."/>
            <person name="Broomall S.M."/>
            <person name="Bishop-Lilly K.A."/>
            <person name="Bruce D.C."/>
            <person name="Coyne S.R."/>
            <person name="Gibbons H.S."/>
            <person name="Lo C.C."/>
            <person name="Munk A.C."/>
            <person name="Rosenzweig C.N."/>
            <person name="Koroleva G.I."/>
            <person name="Palacios G.F."/>
            <person name="Redden C.L."/>
            <person name="Xu Y."/>
            <person name="Minogue T.D."/>
            <person name="Chain P.S."/>
        </authorList>
    </citation>
    <scope>NUCLEOTIDE SEQUENCE [LARGE SCALE GENOMIC DNA]</scope>
    <source>
        <strain evidence="1 2">Y231</strain>
    </source>
</reference>
<gene>
    <name evidence="1" type="ORF">CH54_417</name>
</gene>
<keyword evidence="2" id="KW-1185">Reference proteome</keyword>
<accession>A0ABN4FHP0</accession>
<proteinExistence type="predicted"/>
<evidence type="ECO:0000313" key="2">
    <source>
        <dbReference type="Proteomes" id="UP000031883"/>
    </source>
</evidence>
<dbReference type="EMBL" id="CP009997">
    <property type="protein sequence ID" value="AJJ37039.1"/>
    <property type="molecule type" value="Genomic_DNA"/>
</dbReference>
<protein>
    <submittedName>
        <fullName evidence="1">Uncharacterized protein</fullName>
    </submittedName>
</protein>
<organism evidence="1 2">
    <name type="scientific">Yersinia rochesterensis</name>
    <dbReference type="NCBI Taxonomy" id="1604335"/>
    <lineage>
        <taxon>Bacteria</taxon>
        <taxon>Pseudomonadati</taxon>
        <taxon>Pseudomonadota</taxon>
        <taxon>Gammaproteobacteria</taxon>
        <taxon>Enterobacterales</taxon>
        <taxon>Yersiniaceae</taxon>
        <taxon>Yersinia</taxon>
    </lineage>
</organism>
<sequence length="123" mass="14203">MVVNVSMDLTFFKTLFQYFAMRPPYSTFNQVDLINSKLAHFNFLNLNNNKPTIALREFCIFCSTVMMQNPRSRVEKLSLPTLQIHFDFAVDALNVIYSTCPLNYLTIRTGSLLIHLEQCEAVV</sequence>
<evidence type="ECO:0000313" key="1">
    <source>
        <dbReference type="EMBL" id="AJJ37039.1"/>
    </source>
</evidence>
<dbReference type="Proteomes" id="UP000031883">
    <property type="component" value="Chromosome"/>
</dbReference>